<dbReference type="InterPro" id="IPR032710">
    <property type="entry name" value="NTF2-like_dom_sf"/>
</dbReference>
<feature type="transmembrane region" description="Helical" evidence="2">
    <location>
        <begin position="109"/>
        <end position="130"/>
    </location>
</feature>
<accession>A0ABV7EZ93</accession>
<evidence type="ECO:0000313" key="6">
    <source>
        <dbReference type="Proteomes" id="UP001595530"/>
    </source>
</evidence>
<keyword evidence="2" id="KW-1133">Transmembrane helix</keyword>
<protein>
    <submittedName>
        <fullName evidence="5">Tim44 domain-containing protein</fullName>
    </submittedName>
</protein>
<sequence>MKKFLLTLMLAVTAMSLVLPEAQARRMGGGGSIGKQSQNVSRQAPLQQSQANTATNSAQAAPAAAAGATAAAAAKPPSRWKGMLGGALLGLGLGALFSSLGLGGAMGSMLSSMLMIGLLAMAALFAFRMFQNRKNGNQAAAGFANAYSTAGVAPASSTSVIGSRLEPQAQPSALQSLPLASGTAASNAAPWGIPADFDVPGFLRHSKTYYIRLQAAWDKADINDIREFTTPEMFGELRLQLQERGAIANVTDVVALDAELLGIETIGSDYLASVKFSGMVREDEHAAPVPFAEVWNLSKPTSGQGGWILAGIQSLS</sequence>
<feature type="domain" description="Tim44-like" evidence="4">
    <location>
        <begin position="183"/>
        <end position="314"/>
    </location>
</feature>
<keyword evidence="2" id="KW-0472">Membrane</keyword>
<proteinExistence type="predicted"/>
<evidence type="ECO:0000259" key="4">
    <source>
        <dbReference type="SMART" id="SM00978"/>
    </source>
</evidence>
<dbReference type="EMBL" id="JBHRTP010000006">
    <property type="protein sequence ID" value="MFC3106756.1"/>
    <property type="molecule type" value="Genomic_DNA"/>
</dbReference>
<reference evidence="6" key="1">
    <citation type="journal article" date="2019" name="Int. J. Syst. Evol. Microbiol.">
        <title>The Global Catalogue of Microorganisms (GCM) 10K type strain sequencing project: providing services to taxonomists for standard genome sequencing and annotation.</title>
        <authorList>
            <consortium name="The Broad Institute Genomics Platform"/>
            <consortium name="The Broad Institute Genome Sequencing Center for Infectious Disease"/>
            <person name="Wu L."/>
            <person name="Ma J."/>
        </authorList>
    </citation>
    <scope>NUCLEOTIDE SEQUENCE [LARGE SCALE GENOMIC DNA]</scope>
    <source>
        <strain evidence="6">KCTC 42986</strain>
    </source>
</reference>
<evidence type="ECO:0000256" key="2">
    <source>
        <dbReference type="SAM" id="Phobius"/>
    </source>
</evidence>
<dbReference type="Proteomes" id="UP001595530">
    <property type="component" value="Unassembled WGS sequence"/>
</dbReference>
<dbReference type="SMART" id="SM00978">
    <property type="entry name" value="Tim44"/>
    <property type="match status" value="1"/>
</dbReference>
<feature type="compositionally biased region" description="Low complexity" evidence="1">
    <location>
        <begin position="48"/>
        <end position="58"/>
    </location>
</feature>
<feature type="transmembrane region" description="Helical" evidence="2">
    <location>
        <begin position="83"/>
        <end position="102"/>
    </location>
</feature>
<gene>
    <name evidence="5" type="ORF">ACFOFO_02065</name>
</gene>
<evidence type="ECO:0000313" key="5">
    <source>
        <dbReference type="EMBL" id="MFC3106756.1"/>
    </source>
</evidence>
<organism evidence="5 6">
    <name type="scientific">Undibacterium arcticum</name>
    <dbReference type="NCBI Taxonomy" id="1762892"/>
    <lineage>
        <taxon>Bacteria</taxon>
        <taxon>Pseudomonadati</taxon>
        <taxon>Pseudomonadota</taxon>
        <taxon>Betaproteobacteria</taxon>
        <taxon>Burkholderiales</taxon>
        <taxon>Oxalobacteraceae</taxon>
        <taxon>Undibacterium</taxon>
    </lineage>
</organism>
<evidence type="ECO:0000256" key="3">
    <source>
        <dbReference type="SAM" id="SignalP"/>
    </source>
</evidence>
<keyword evidence="3" id="KW-0732">Signal</keyword>
<dbReference type="SUPFAM" id="SSF54427">
    <property type="entry name" value="NTF2-like"/>
    <property type="match status" value="1"/>
</dbReference>
<dbReference type="InterPro" id="IPR007379">
    <property type="entry name" value="Tim44-like_dom"/>
</dbReference>
<keyword evidence="6" id="KW-1185">Reference proteome</keyword>
<feature type="region of interest" description="Disordered" evidence="1">
    <location>
        <begin position="28"/>
        <end position="58"/>
    </location>
</feature>
<dbReference type="RefSeq" id="WP_390322927.1">
    <property type="nucleotide sequence ID" value="NZ_JBHRTP010000006.1"/>
</dbReference>
<dbReference type="PANTHER" id="PTHR41542:SF1">
    <property type="entry name" value="BLL5807 PROTEIN"/>
    <property type="match status" value="1"/>
</dbReference>
<feature type="compositionally biased region" description="Polar residues" evidence="1">
    <location>
        <begin position="34"/>
        <end position="47"/>
    </location>
</feature>
<feature type="chain" id="PRO_5045573081" evidence="3">
    <location>
        <begin position="25"/>
        <end position="316"/>
    </location>
</feature>
<dbReference type="Pfam" id="PF04280">
    <property type="entry name" value="Tim44"/>
    <property type="match status" value="1"/>
</dbReference>
<comment type="caution">
    <text evidence="5">The sequence shown here is derived from an EMBL/GenBank/DDBJ whole genome shotgun (WGS) entry which is preliminary data.</text>
</comment>
<keyword evidence="2" id="KW-0812">Transmembrane</keyword>
<name>A0ABV7EZ93_9BURK</name>
<evidence type="ECO:0000256" key="1">
    <source>
        <dbReference type="SAM" id="MobiDB-lite"/>
    </source>
</evidence>
<feature type="signal peptide" evidence="3">
    <location>
        <begin position="1"/>
        <end position="24"/>
    </location>
</feature>
<dbReference type="PANTHER" id="PTHR41542">
    <property type="entry name" value="BLL5807 PROTEIN"/>
    <property type="match status" value="1"/>
</dbReference>
<dbReference type="Gene3D" id="3.10.450.240">
    <property type="match status" value="1"/>
</dbReference>